<dbReference type="PANTHER" id="PTHR11439">
    <property type="entry name" value="GAG-POL-RELATED RETROTRANSPOSON"/>
    <property type="match status" value="1"/>
</dbReference>
<dbReference type="InterPro" id="IPR012337">
    <property type="entry name" value="RNaseH-like_sf"/>
</dbReference>
<dbReference type="InterPro" id="IPR054722">
    <property type="entry name" value="PolX-like_BBD"/>
</dbReference>
<keyword evidence="2" id="KW-0862">Zinc</keyword>
<organism evidence="6 7">
    <name type="scientific">Oryza sativa subsp. japonica</name>
    <name type="common">Rice</name>
    <dbReference type="NCBI Taxonomy" id="39947"/>
    <lineage>
        <taxon>Eukaryota</taxon>
        <taxon>Viridiplantae</taxon>
        <taxon>Streptophyta</taxon>
        <taxon>Embryophyta</taxon>
        <taxon>Tracheophyta</taxon>
        <taxon>Spermatophyta</taxon>
        <taxon>Magnoliopsida</taxon>
        <taxon>Liliopsida</taxon>
        <taxon>Poales</taxon>
        <taxon>Poaceae</taxon>
        <taxon>BOP clade</taxon>
        <taxon>Oryzoideae</taxon>
        <taxon>Oryzeae</taxon>
        <taxon>Oryzinae</taxon>
        <taxon>Oryza</taxon>
        <taxon>Oryza sativa</taxon>
    </lineage>
</organism>
<feature type="region of interest" description="Disordered" evidence="3">
    <location>
        <begin position="227"/>
        <end position="273"/>
    </location>
</feature>
<dbReference type="EMBL" id="AL606991">
    <property type="protein sequence ID" value="CAD39978.2"/>
    <property type="molecule type" value="Genomic_DNA"/>
</dbReference>
<evidence type="ECO:0000259" key="5">
    <source>
        <dbReference type="PROSITE" id="PS50994"/>
    </source>
</evidence>
<dbReference type="CDD" id="cd09272">
    <property type="entry name" value="RNase_HI_RT_Ty1"/>
    <property type="match status" value="1"/>
</dbReference>
<dbReference type="PANTHER" id="PTHR11439:SF515">
    <property type="entry name" value="GAG-POL POLYPROTEIN"/>
    <property type="match status" value="1"/>
</dbReference>
<dbReference type="InterPro" id="IPR043502">
    <property type="entry name" value="DNA/RNA_pol_sf"/>
</dbReference>
<feature type="compositionally biased region" description="Basic and acidic residues" evidence="3">
    <location>
        <begin position="227"/>
        <end position="236"/>
    </location>
</feature>
<feature type="region of interest" description="Disordered" evidence="3">
    <location>
        <begin position="1"/>
        <end position="36"/>
    </location>
</feature>
<dbReference type="InterPro" id="IPR025314">
    <property type="entry name" value="DUF4219"/>
</dbReference>
<keyword evidence="2" id="KW-0863">Zinc-finger</keyword>
<dbReference type="InterPro" id="IPR036875">
    <property type="entry name" value="Znf_CCHC_sf"/>
</dbReference>
<accession>Q7XWP2</accession>
<evidence type="ECO:0000256" key="3">
    <source>
        <dbReference type="SAM" id="MobiDB-lite"/>
    </source>
</evidence>
<evidence type="ECO:0000256" key="2">
    <source>
        <dbReference type="PROSITE-ProRule" id="PRU00047"/>
    </source>
</evidence>
<dbReference type="GO" id="GO:0008270">
    <property type="term" value="F:zinc ion binding"/>
    <property type="evidence" value="ECO:0007669"/>
    <property type="project" value="UniProtKB-KW"/>
</dbReference>
<dbReference type="Pfam" id="PF07727">
    <property type="entry name" value="RVT_2"/>
    <property type="match status" value="1"/>
</dbReference>
<dbReference type="Gene3D" id="3.30.420.10">
    <property type="entry name" value="Ribonuclease H-like superfamily/Ribonuclease H"/>
    <property type="match status" value="1"/>
</dbReference>
<keyword evidence="1" id="KW-0378">Hydrolase</keyword>
<dbReference type="InterPro" id="IPR001584">
    <property type="entry name" value="Integrase_cat-core"/>
</dbReference>
<keyword evidence="1" id="KW-0645">Protease</keyword>
<name>Q7XWP2_ORYSJ</name>
<gene>
    <name evidence="6" type="primary">OSJNBa0032B23.6</name>
</gene>
<evidence type="ECO:0000256" key="1">
    <source>
        <dbReference type="ARBA" id="ARBA00022750"/>
    </source>
</evidence>
<dbReference type="Pfam" id="PF13961">
    <property type="entry name" value="DUF4219"/>
    <property type="match status" value="1"/>
</dbReference>
<dbReference type="GO" id="GO:0003676">
    <property type="term" value="F:nucleic acid binding"/>
    <property type="evidence" value="ECO:0007669"/>
    <property type="project" value="InterPro"/>
</dbReference>
<keyword evidence="1" id="KW-0064">Aspartyl protease</keyword>
<sequence length="1149" mass="127471">MPRRRTSSPRCWSVSPSERTPGGSGGRASGSGGKDSGLVIHRVVKESGSSANYPVLTKTNYNDWALLMKIKLQARCLWDAVERGRAAVELHEDQMALDAIYSAVPPEMISILATKASAKEAWDCIKTMRVGDNRIRKASAQRVRTEYERIAFRDGESVEEFAMWLTSVVNQLATHGDPEPDDKVVEKYLHVARPRFSQLAAEDYQTPPSSQNTDGKLYLTEEEWLEHHKKEQEAKRSGAGSSGRNKRRGGKGCIGGGSDGSTSSPARRDDKCRNCGKLSHWAKECRSKPKHEDQAHVAQDDKPTLMLLTGGYVETAGSMLPPPPPRATPAPQRVCVELVEKKVFAGLDHEADRDQRSWIMDSGVSNHMAGCRAAFSDLDTGITGNVWLGDGSIIPIEGCGMVLFACKNGEHRTLANTYFLPRLAANIVSIGQLDETSFQVLVEDGIMRVRDKQRRLLARIPRSPGRLYVLDIILARPVCLTARAGEDAWHWHARFGHINFTVLKKMSRETLVRGLPLLTQVDQVCEACLAGKHRRAPFPRRALSRSSKPLQLLHGDLCGPISPVTPSGNRYFLLLIDDYSRFMWIKLLPSKDAEPATIKQIQAAAERKSGKRLRALRMHRGGEYTAGHFNEYWAELGLRRELTALYSPQQNGVVERRNQSVVGTARSMLKAKGLPGLEDNLDVDHDDAPLRFRTIDNVLGPATPQGQAVREFDEDLLMVSAEEPASFDEAEQHQCWRHAMIEEIKSIEANNTWRLADGPSRQCPIGLKWVFKTKKDVAGNITRYKAYLVAKGYVQRQGIDFDEVFALVARLESVRLLLAHAAPRAWYAKLDASLLALGFHQSSSEHAVYFRATGARRLVVGVYVDDLVITGGDSAELEQFKDEMKGTFQMSDLGLLKYYLGLEVNQTEDGITVCQRAYAEKILEMAGMSSTNPSLTPMESRLKLSKSSAAPAVDATDYRRIVGSLRYLVNSRSDLAFLVGYVSRFMEKPTTEHMAAVKRVLRYIAGTTNYGCQYRRKKDAVCLVGYSDSDLAGDVDSRKSTTGVLFFLGDNLITWQSQKQKVVALSSYEAEYIAATTVACQGVWLALLLAELRGEEGSAITLKVDNQSAILLSKNLCFTIVANILTLGIISFGSVSRKRMSPNVWKPCV</sequence>
<reference evidence="7" key="1">
    <citation type="journal article" date="2005" name="Nature">
        <title>The map-based sequence of the rice genome.</title>
        <authorList>
            <consortium name="International rice genome sequencing project (IRGSP)"/>
            <person name="Matsumoto T."/>
            <person name="Wu J."/>
            <person name="Kanamori H."/>
            <person name="Katayose Y."/>
            <person name="Fujisawa M."/>
            <person name="Namiki N."/>
            <person name="Mizuno H."/>
            <person name="Yamamoto K."/>
            <person name="Antonio B.A."/>
            <person name="Baba T."/>
            <person name="Sakata K."/>
            <person name="Nagamura Y."/>
            <person name="Aoki H."/>
            <person name="Arikawa K."/>
            <person name="Arita K."/>
            <person name="Bito T."/>
            <person name="Chiden Y."/>
            <person name="Fujitsuka N."/>
            <person name="Fukunaka R."/>
            <person name="Hamada M."/>
            <person name="Harada C."/>
            <person name="Hayashi A."/>
            <person name="Hijishita S."/>
            <person name="Honda M."/>
            <person name="Hosokawa S."/>
            <person name="Ichikawa Y."/>
            <person name="Idonuma A."/>
            <person name="Iijima M."/>
            <person name="Ikeda M."/>
            <person name="Ikeno M."/>
            <person name="Ito K."/>
            <person name="Ito S."/>
            <person name="Ito T."/>
            <person name="Ito Y."/>
            <person name="Ito Y."/>
            <person name="Iwabuchi A."/>
            <person name="Kamiya K."/>
            <person name="Karasawa W."/>
            <person name="Kurita K."/>
            <person name="Katagiri S."/>
            <person name="Kikuta A."/>
            <person name="Kobayashi H."/>
            <person name="Kobayashi N."/>
            <person name="Machita K."/>
            <person name="Maehara T."/>
            <person name="Masukawa M."/>
            <person name="Mizubayashi T."/>
            <person name="Mukai Y."/>
            <person name="Nagasaki H."/>
            <person name="Nagata Y."/>
            <person name="Naito S."/>
            <person name="Nakashima M."/>
            <person name="Nakama Y."/>
            <person name="Nakamichi Y."/>
            <person name="Nakamura M."/>
            <person name="Meguro A."/>
            <person name="Negishi M."/>
            <person name="Ohta I."/>
            <person name="Ohta T."/>
            <person name="Okamoto M."/>
            <person name="Ono N."/>
            <person name="Saji S."/>
            <person name="Sakaguchi M."/>
            <person name="Sakai K."/>
            <person name="Shibata M."/>
            <person name="Shimokawa T."/>
            <person name="Song J."/>
            <person name="Takazaki Y."/>
            <person name="Terasawa K."/>
            <person name="Tsugane M."/>
            <person name="Tsuji K."/>
            <person name="Ueda S."/>
            <person name="Waki K."/>
            <person name="Yamagata H."/>
            <person name="Yamamoto M."/>
            <person name="Yamamoto S."/>
            <person name="Yamane H."/>
            <person name="Yoshiki S."/>
            <person name="Yoshihara R."/>
            <person name="Yukawa K."/>
            <person name="Zhong H."/>
            <person name="Yano M."/>
            <person name="Yuan Q."/>
            <person name="Ouyang S."/>
            <person name="Liu J."/>
            <person name="Jones K.M."/>
            <person name="Gansberger K."/>
            <person name="Moffat K."/>
            <person name="Hill J."/>
            <person name="Bera J."/>
            <person name="Fadrosh D."/>
            <person name="Jin S."/>
            <person name="Johri S."/>
            <person name="Kim M."/>
            <person name="Overton L."/>
            <person name="Reardon M."/>
            <person name="Tsitrin T."/>
            <person name="Vuong H."/>
            <person name="Weaver B."/>
            <person name="Ciecko A."/>
            <person name="Tallon L."/>
            <person name="Jackson J."/>
            <person name="Pai G."/>
            <person name="Aken S.V."/>
            <person name="Utterback T."/>
            <person name="Reidmuller S."/>
            <person name="Feldblyum T."/>
            <person name="Hsiao J."/>
            <person name="Zismann V."/>
            <person name="Iobst S."/>
            <person name="de Vazeille A.R."/>
            <person name="Buell C.R."/>
            <person name="Ying K."/>
            <person name="Li Y."/>
            <person name="Lu T."/>
            <person name="Huang Y."/>
            <person name="Zhao Q."/>
            <person name="Feng Q."/>
            <person name="Zhang L."/>
            <person name="Zhu J."/>
            <person name="Weng Q."/>
            <person name="Mu J."/>
            <person name="Lu Y."/>
            <person name="Fan D."/>
            <person name="Liu Y."/>
            <person name="Guan J."/>
            <person name="Zhang Y."/>
            <person name="Yu S."/>
            <person name="Liu X."/>
            <person name="Zhang Y."/>
            <person name="Hong G."/>
            <person name="Han B."/>
            <person name="Choisne N."/>
            <person name="Demange N."/>
            <person name="Orjeda G."/>
            <person name="Samain S."/>
            <person name="Cattolico L."/>
            <person name="Pelletier E."/>
            <person name="Couloux A."/>
            <person name="Segurens B."/>
            <person name="Wincker P."/>
            <person name="D'Hont A."/>
            <person name="Scarpelli C."/>
            <person name="Weissenbach J."/>
            <person name="Salanoubat M."/>
            <person name="Quetier F."/>
            <person name="Yu Y."/>
            <person name="Kim H.R."/>
            <person name="Rambo T."/>
            <person name="Currie J."/>
            <person name="Collura K."/>
            <person name="Luo M."/>
            <person name="Yang T."/>
            <person name="Ammiraju J.S.S."/>
            <person name="Engler F."/>
            <person name="Soderlund C."/>
            <person name="Wing R.A."/>
            <person name="Palmer L.E."/>
            <person name="de la Bastide M."/>
            <person name="Spiegel L."/>
            <person name="Nascimento L."/>
            <person name="Zutavern T."/>
            <person name="O'Shaughnessy A."/>
            <person name="Dike S."/>
            <person name="Dedhia N."/>
            <person name="Preston R."/>
            <person name="Balija V."/>
            <person name="McCombie W.R."/>
            <person name="Chow T."/>
            <person name="Chen H."/>
            <person name="Chung M."/>
            <person name="Chen C."/>
            <person name="Shaw J."/>
            <person name="Wu H."/>
            <person name="Hsiao K."/>
            <person name="Chao Y."/>
            <person name="Chu M."/>
            <person name="Cheng C."/>
            <person name="Hour A."/>
            <person name="Lee P."/>
            <person name="Lin S."/>
            <person name="Lin Y."/>
            <person name="Liou J."/>
            <person name="Liu S."/>
            <person name="Hsing Y."/>
            <person name="Raghuvanshi S."/>
            <person name="Mohanty A."/>
            <person name="Bharti A.K."/>
            <person name="Gaur A."/>
            <person name="Gupta V."/>
            <person name="Kumar D."/>
            <person name="Ravi V."/>
            <person name="Vij S."/>
            <person name="Kapur A."/>
            <person name="Khurana P."/>
            <person name="Khurana P."/>
            <person name="Khurana J.P."/>
            <person name="Tyagi A.K."/>
            <person name="Gaikwad K."/>
            <person name="Singh A."/>
            <person name="Dalal V."/>
            <person name="Srivastava S."/>
            <person name="Dixit A."/>
            <person name="Pal A.K."/>
            <person name="Ghazi I.A."/>
            <person name="Yadav M."/>
            <person name="Pandit A."/>
            <person name="Bhargava A."/>
            <person name="Sureshbabu K."/>
            <person name="Batra K."/>
            <person name="Sharma T.R."/>
            <person name="Mohapatra T."/>
            <person name="Singh N.K."/>
            <person name="Messing J."/>
            <person name="Nelson A.B."/>
            <person name="Fuks G."/>
            <person name="Kavchok S."/>
            <person name="Keizer G."/>
            <person name="Linton E."/>
            <person name="Llaca V."/>
            <person name="Song R."/>
            <person name="Tanyolac B."/>
            <person name="Young S."/>
            <person name="Ho-Il K."/>
            <person name="Hahn J.H."/>
            <person name="Sangsakoo G."/>
            <person name="Vanavichit A."/>
            <person name="de Mattos Luiz.A.T."/>
            <person name="Zimmer P.D."/>
            <person name="Malone G."/>
            <person name="Dellagostin O."/>
            <person name="de Oliveira A.C."/>
            <person name="Bevan M."/>
            <person name="Bancroft I."/>
            <person name="Minx P."/>
            <person name="Cordum H."/>
            <person name="Wilson R."/>
            <person name="Cheng Z."/>
            <person name="Jin W."/>
            <person name="Jiang J."/>
            <person name="Leong S.A."/>
            <person name="Iwama H."/>
            <person name="Gojobori T."/>
            <person name="Itoh T."/>
            <person name="Niimura Y."/>
            <person name="Fujii Y."/>
            <person name="Habara T."/>
            <person name="Sakai H."/>
            <person name="Sato Y."/>
            <person name="Wilson G."/>
            <person name="Kumar K."/>
            <person name="McCouch S."/>
            <person name="Juretic N."/>
            <person name="Hoen D."/>
            <person name="Wright S."/>
            <person name="Bruskiewich R."/>
            <person name="Bureau T."/>
            <person name="Miyao A."/>
            <person name="Hirochika H."/>
            <person name="Nishikawa T."/>
            <person name="Kadowaki K."/>
            <person name="Sugiura M."/>
            <person name="Burr B."/>
            <person name="Sasaki T."/>
        </authorList>
    </citation>
    <scope>NUCLEOTIDE SEQUENCE [LARGE SCALE GENOMIC DNA]</scope>
    <source>
        <strain evidence="7">cv. Nipponbare</strain>
    </source>
</reference>
<feature type="domain" description="CCHC-type" evidence="4">
    <location>
        <begin position="271"/>
        <end position="287"/>
    </location>
</feature>
<dbReference type="SMART" id="SM00343">
    <property type="entry name" value="ZnF_C2HC"/>
    <property type="match status" value="1"/>
</dbReference>
<dbReference type="Pfam" id="PF00665">
    <property type="entry name" value="rve"/>
    <property type="match status" value="1"/>
</dbReference>
<dbReference type="SUPFAM" id="SSF57756">
    <property type="entry name" value="Retrovirus zinc finger-like domains"/>
    <property type="match status" value="1"/>
</dbReference>
<feature type="compositionally biased region" description="Polar residues" evidence="3">
    <location>
        <begin position="8"/>
        <end position="18"/>
    </location>
</feature>
<dbReference type="PROSITE" id="PS50994">
    <property type="entry name" value="INTEGRASE"/>
    <property type="match status" value="1"/>
</dbReference>
<dbReference type="Proteomes" id="UP000000763">
    <property type="component" value="Chromosome 4"/>
</dbReference>
<feature type="domain" description="Integrase catalytic" evidence="5">
    <location>
        <begin position="545"/>
        <end position="712"/>
    </location>
</feature>
<dbReference type="SUPFAM" id="SSF56672">
    <property type="entry name" value="DNA/RNA polymerases"/>
    <property type="match status" value="1"/>
</dbReference>
<evidence type="ECO:0000313" key="6">
    <source>
        <dbReference type="EMBL" id="CAD39978.2"/>
    </source>
</evidence>
<dbReference type="Pfam" id="PF22936">
    <property type="entry name" value="Pol_BBD"/>
    <property type="match status" value="1"/>
</dbReference>
<protein>
    <submittedName>
        <fullName evidence="6">OSJNBa0032B23.6 protein</fullName>
    </submittedName>
</protein>
<dbReference type="InterPro" id="IPR036397">
    <property type="entry name" value="RNaseH_sf"/>
</dbReference>
<dbReference type="GO" id="GO:0004190">
    <property type="term" value="F:aspartic-type endopeptidase activity"/>
    <property type="evidence" value="ECO:0007669"/>
    <property type="project" value="UniProtKB-KW"/>
</dbReference>
<dbReference type="InterPro" id="IPR001878">
    <property type="entry name" value="Znf_CCHC"/>
</dbReference>
<dbReference type="GO" id="GO:0015074">
    <property type="term" value="P:DNA integration"/>
    <property type="evidence" value="ECO:0007669"/>
    <property type="project" value="InterPro"/>
</dbReference>
<dbReference type="SUPFAM" id="SSF53098">
    <property type="entry name" value="Ribonuclease H-like"/>
    <property type="match status" value="1"/>
</dbReference>
<evidence type="ECO:0000259" key="4">
    <source>
        <dbReference type="PROSITE" id="PS50158"/>
    </source>
</evidence>
<reference evidence="7" key="2">
    <citation type="journal article" date="2008" name="Nucleic Acids Res.">
        <title>The rice annotation project database (RAP-DB): 2008 update.</title>
        <authorList>
            <consortium name="The rice annotation project (RAP)"/>
        </authorList>
    </citation>
    <scope>GENOME REANNOTATION</scope>
    <source>
        <strain evidence="7">cv. Nipponbare</strain>
    </source>
</reference>
<keyword evidence="2" id="KW-0479">Metal-binding</keyword>
<feature type="compositionally biased region" description="Gly residues" evidence="3">
    <location>
        <begin position="22"/>
        <end position="35"/>
    </location>
</feature>
<proteinExistence type="predicted"/>
<evidence type="ECO:0000313" key="7">
    <source>
        <dbReference type="Proteomes" id="UP000000763"/>
    </source>
</evidence>
<dbReference type="Pfam" id="PF13976">
    <property type="entry name" value="gag_pre-integrs"/>
    <property type="match status" value="1"/>
</dbReference>
<dbReference type="AlphaFoldDB" id="Q7XWP2"/>
<dbReference type="InterPro" id="IPR025724">
    <property type="entry name" value="GAG-pre-integrase_dom"/>
</dbReference>
<dbReference type="PROSITE" id="PS50158">
    <property type="entry name" value="ZF_CCHC"/>
    <property type="match status" value="1"/>
</dbReference>
<dbReference type="InterPro" id="IPR013103">
    <property type="entry name" value="RVT_2"/>
</dbReference>